<keyword evidence="2" id="KW-1133">Transmembrane helix</keyword>
<reference evidence="4 5" key="1">
    <citation type="submission" date="2019-03" db="EMBL/GenBank/DDBJ databases">
        <title>Paracraurococcus aquatilis NE82 genome sequence.</title>
        <authorList>
            <person name="Zhao Y."/>
            <person name="Du Z."/>
        </authorList>
    </citation>
    <scope>NUCLEOTIDE SEQUENCE [LARGE SCALE GENOMIC DNA]</scope>
    <source>
        <strain evidence="4 5">NE82</strain>
    </source>
</reference>
<protein>
    <recommendedName>
        <fullName evidence="3">Zinc finger/thioredoxin putative domain-containing protein</fullName>
    </recommendedName>
</protein>
<comment type="caution">
    <text evidence="4">The sequence shown here is derived from an EMBL/GenBank/DDBJ whole genome shotgun (WGS) entry which is preliminary data.</text>
</comment>
<evidence type="ECO:0000256" key="1">
    <source>
        <dbReference type="SAM" id="MobiDB-lite"/>
    </source>
</evidence>
<feature type="domain" description="Zinc finger/thioredoxin putative" evidence="3">
    <location>
        <begin position="15"/>
        <end position="49"/>
    </location>
</feature>
<evidence type="ECO:0000313" key="5">
    <source>
        <dbReference type="Proteomes" id="UP000295023"/>
    </source>
</evidence>
<keyword evidence="5" id="KW-1185">Reference proteome</keyword>
<evidence type="ECO:0000256" key="2">
    <source>
        <dbReference type="SAM" id="Phobius"/>
    </source>
</evidence>
<accession>A0A4R4D6F2</accession>
<dbReference type="Pfam" id="PF13717">
    <property type="entry name" value="Zn_ribbon_4"/>
    <property type="match status" value="1"/>
</dbReference>
<dbReference type="AlphaFoldDB" id="A0A4R4D6F2"/>
<gene>
    <name evidence="4" type="ORF">EXY23_20405</name>
</gene>
<name>A0A4R4D6F2_9PROT</name>
<keyword evidence="2" id="KW-0812">Transmembrane</keyword>
<organism evidence="4 5">
    <name type="scientific">Roseicella aquatilis</name>
    <dbReference type="NCBI Taxonomy" id="2527868"/>
    <lineage>
        <taxon>Bacteria</taxon>
        <taxon>Pseudomonadati</taxon>
        <taxon>Pseudomonadota</taxon>
        <taxon>Alphaproteobacteria</taxon>
        <taxon>Acetobacterales</taxon>
        <taxon>Roseomonadaceae</taxon>
        <taxon>Roseicella</taxon>
    </lineage>
</organism>
<dbReference type="Proteomes" id="UP000295023">
    <property type="component" value="Unassembled WGS sequence"/>
</dbReference>
<proteinExistence type="predicted"/>
<evidence type="ECO:0000259" key="3">
    <source>
        <dbReference type="Pfam" id="PF13717"/>
    </source>
</evidence>
<feature type="compositionally biased region" description="Low complexity" evidence="1">
    <location>
        <begin position="53"/>
        <end position="63"/>
    </location>
</feature>
<dbReference type="EMBL" id="SKBM01000024">
    <property type="protein sequence ID" value="TCZ55962.1"/>
    <property type="molecule type" value="Genomic_DNA"/>
</dbReference>
<dbReference type="NCBIfam" id="TIGR02098">
    <property type="entry name" value="MJ0042_CXXC"/>
    <property type="match status" value="1"/>
</dbReference>
<keyword evidence="2" id="KW-0472">Membrane</keyword>
<dbReference type="InterPro" id="IPR011723">
    <property type="entry name" value="Znf/thioredoxin_put"/>
</dbReference>
<sequence length="157" mass="16632">MLALRLPQPHIRFAMRIICPTCGAAYEVPDHLAVPGRSLRCRKCGHAWRLPPGEEAPAESEGPAAPPEAPRAASPPLAAAVPLPPIAAMRGAPAMEAPPPQAPAMEGSEWPLRLAWAASILAVLGLVLALWVFRVEIVAAWPPAARLYLIFGRTPPG</sequence>
<feature type="transmembrane region" description="Helical" evidence="2">
    <location>
        <begin position="114"/>
        <end position="133"/>
    </location>
</feature>
<evidence type="ECO:0000313" key="4">
    <source>
        <dbReference type="EMBL" id="TCZ55962.1"/>
    </source>
</evidence>
<dbReference type="OrthoDB" id="7159357at2"/>
<feature type="region of interest" description="Disordered" evidence="1">
    <location>
        <begin position="53"/>
        <end position="75"/>
    </location>
</feature>